<feature type="transmembrane region" description="Helical" evidence="1">
    <location>
        <begin position="184"/>
        <end position="206"/>
    </location>
</feature>
<keyword evidence="3" id="KW-1185">Reference proteome</keyword>
<dbReference type="Proteomes" id="UP000032046">
    <property type="component" value="Unassembled WGS sequence"/>
</dbReference>
<dbReference type="GO" id="GO:0004497">
    <property type="term" value="F:monooxygenase activity"/>
    <property type="evidence" value="ECO:0007669"/>
    <property type="project" value="UniProtKB-KW"/>
</dbReference>
<feature type="transmembrane region" description="Helical" evidence="1">
    <location>
        <begin position="226"/>
        <end position="246"/>
    </location>
</feature>
<dbReference type="EMBL" id="JXQK01000018">
    <property type="protein sequence ID" value="KIP64712.1"/>
    <property type="molecule type" value="Genomic_DNA"/>
</dbReference>
<organism evidence="2 3">
    <name type="scientific">Prevotella pectinovora</name>
    <dbReference type="NCBI Taxonomy" id="1602169"/>
    <lineage>
        <taxon>Bacteria</taxon>
        <taxon>Pseudomonadati</taxon>
        <taxon>Bacteroidota</taxon>
        <taxon>Bacteroidia</taxon>
        <taxon>Bacteroidales</taxon>
        <taxon>Prevotellaceae</taxon>
        <taxon>Prevotella</taxon>
    </lineage>
</organism>
<gene>
    <name evidence="2" type="ORF">ST44_01800</name>
</gene>
<sequence length="331" mass="37636">MSNVIILLLTAVIVLSGCYHRKTFSGKRHIATTELTQEQQDSLNFVHTHHYSQNFNFIVKQDSIVLLKGQPEEIISNLPTDSIIVKKGERIAVAEIRMMSSDSTDSVWVQLARDQYTFGWTREKTLLQAVVPDDPISQFISTFSDTHILISLIIISIISMAYLLRKLFKNNANIVLFNDINTFYPTLLTLTVSASATFYSSIQLFAADIWQNFYFHPTLNPFSVTPILSIFLFSVWFMVILMVAVIDEVRKQLPFSDAILYLCSLCGICAICYIVFSITTLYYIGYPLLIAFYIYALRKFYNSSRAPFICGNCGELIRHKGKCPKCGAMNI</sequence>
<evidence type="ECO:0000313" key="3">
    <source>
        <dbReference type="Proteomes" id="UP000032046"/>
    </source>
</evidence>
<keyword evidence="1" id="KW-1133">Transmembrane helix</keyword>
<keyword evidence="1" id="KW-0812">Transmembrane</keyword>
<dbReference type="STRING" id="1602171.ST44_01800"/>
<dbReference type="AlphaFoldDB" id="A0A0D0IWR3"/>
<evidence type="ECO:0000256" key="1">
    <source>
        <dbReference type="SAM" id="Phobius"/>
    </source>
</evidence>
<keyword evidence="2" id="KW-0560">Oxidoreductase</keyword>
<feature type="transmembrane region" description="Helical" evidence="1">
    <location>
        <begin position="146"/>
        <end position="164"/>
    </location>
</feature>
<keyword evidence="2" id="KW-0503">Monooxygenase</keyword>
<accession>A0A0D0IWR3</accession>
<comment type="caution">
    <text evidence="2">The sequence shown here is derived from an EMBL/GenBank/DDBJ whole genome shotgun (WGS) entry which is preliminary data.</text>
</comment>
<feature type="transmembrane region" description="Helical" evidence="1">
    <location>
        <begin position="258"/>
        <end position="276"/>
    </location>
</feature>
<reference evidence="2 3" key="1">
    <citation type="submission" date="2015-01" db="EMBL/GenBank/DDBJ databases">
        <title>Comparative genomics of non-oral Prevotella species.</title>
        <authorList>
            <person name="Accetto T."/>
            <person name="Nograsek B."/>
            <person name="Avgustin G."/>
        </authorList>
    </citation>
    <scope>NUCLEOTIDE SEQUENCE [LARGE SCALE GENOMIC DNA]</scope>
    <source>
        <strain evidence="2 3">P5-119</strain>
    </source>
</reference>
<proteinExistence type="predicted"/>
<keyword evidence="1" id="KW-0472">Membrane</keyword>
<feature type="transmembrane region" description="Helical" evidence="1">
    <location>
        <begin position="282"/>
        <end position="298"/>
    </location>
</feature>
<protein>
    <submittedName>
        <fullName evidence="2">Beta-carotene 15,15'-monooxygenase</fullName>
    </submittedName>
</protein>
<name>A0A0D0IWR3_9BACT</name>
<evidence type="ECO:0000313" key="2">
    <source>
        <dbReference type="EMBL" id="KIP64712.1"/>
    </source>
</evidence>